<organism evidence="2">
    <name type="scientific">Arundo donax</name>
    <name type="common">Giant reed</name>
    <name type="synonym">Donax arundinaceus</name>
    <dbReference type="NCBI Taxonomy" id="35708"/>
    <lineage>
        <taxon>Eukaryota</taxon>
        <taxon>Viridiplantae</taxon>
        <taxon>Streptophyta</taxon>
        <taxon>Embryophyta</taxon>
        <taxon>Tracheophyta</taxon>
        <taxon>Spermatophyta</taxon>
        <taxon>Magnoliopsida</taxon>
        <taxon>Liliopsida</taxon>
        <taxon>Poales</taxon>
        <taxon>Poaceae</taxon>
        <taxon>PACMAD clade</taxon>
        <taxon>Arundinoideae</taxon>
        <taxon>Arundineae</taxon>
        <taxon>Arundo</taxon>
    </lineage>
</organism>
<proteinExistence type="predicted"/>
<dbReference type="EMBL" id="GBRH01268537">
    <property type="protein sequence ID" value="JAD29358.1"/>
    <property type="molecule type" value="Transcribed_RNA"/>
</dbReference>
<dbReference type="AlphaFoldDB" id="A0A0A8YVB0"/>
<evidence type="ECO:0000256" key="1">
    <source>
        <dbReference type="SAM" id="MobiDB-lite"/>
    </source>
</evidence>
<evidence type="ECO:0000313" key="2">
    <source>
        <dbReference type="EMBL" id="JAD29358.1"/>
    </source>
</evidence>
<reference evidence="2" key="1">
    <citation type="submission" date="2014-09" db="EMBL/GenBank/DDBJ databases">
        <authorList>
            <person name="Magalhaes I.L.F."/>
            <person name="Oliveira U."/>
            <person name="Santos F.R."/>
            <person name="Vidigal T.H.D.A."/>
            <person name="Brescovit A.D."/>
            <person name="Santos A.J."/>
        </authorList>
    </citation>
    <scope>NUCLEOTIDE SEQUENCE</scope>
    <source>
        <tissue evidence="2">Shoot tissue taken approximately 20 cm above the soil surface</tissue>
    </source>
</reference>
<name>A0A0A8YVB0_ARUDO</name>
<sequence length="66" mass="7259">MVQLVWRSSNRTIYFLISFSTSHLPSAQGALPASSTSRAGSRRQSSRRPGIPSGHNPTVVIKSYRD</sequence>
<feature type="region of interest" description="Disordered" evidence="1">
    <location>
        <begin position="25"/>
        <end position="66"/>
    </location>
</feature>
<protein>
    <submittedName>
        <fullName evidence="2">Uncharacterized protein</fullName>
    </submittedName>
</protein>
<reference evidence="2" key="2">
    <citation type="journal article" date="2015" name="Data Brief">
        <title>Shoot transcriptome of the giant reed, Arundo donax.</title>
        <authorList>
            <person name="Barrero R.A."/>
            <person name="Guerrero F.D."/>
            <person name="Moolhuijzen P."/>
            <person name="Goolsby J.A."/>
            <person name="Tidwell J."/>
            <person name="Bellgard S.E."/>
            <person name="Bellgard M.I."/>
        </authorList>
    </citation>
    <scope>NUCLEOTIDE SEQUENCE</scope>
    <source>
        <tissue evidence="2">Shoot tissue taken approximately 20 cm above the soil surface</tissue>
    </source>
</reference>
<accession>A0A0A8YVB0</accession>